<name>A0A484GJN7_SOUCH</name>
<dbReference type="EMBL" id="QWLN02007139">
    <property type="protein sequence ID" value="TEA35681.1"/>
    <property type="molecule type" value="Genomic_DNA"/>
</dbReference>
<keyword evidence="2" id="KW-1185">Reference proteome</keyword>
<evidence type="ECO:0000313" key="1">
    <source>
        <dbReference type="EMBL" id="TEA35681.1"/>
    </source>
</evidence>
<protein>
    <submittedName>
        <fullName evidence="1">Uncharacterized protein</fullName>
    </submittedName>
</protein>
<gene>
    <name evidence="1" type="ORF">DBR06_SOUSAS1110027</name>
</gene>
<proteinExistence type="predicted"/>
<accession>A0A484GJN7</accession>
<feature type="non-terminal residue" evidence="1">
    <location>
        <position position="53"/>
    </location>
</feature>
<sequence length="53" mass="5694">SLVVQWLSLHAPNEGGPGSIPGQGTRSHMPQLRVCIVQLKILCATTKKRSCVP</sequence>
<dbReference type="Proteomes" id="UP000295264">
    <property type="component" value="Unassembled WGS sequence"/>
</dbReference>
<comment type="caution">
    <text evidence="1">The sequence shown here is derived from an EMBL/GenBank/DDBJ whole genome shotgun (WGS) entry which is preliminary data.</text>
</comment>
<reference evidence="1 2" key="1">
    <citation type="journal article" date="2018" name="Genomics">
        <title>Molecular footprints of inshore aquatic adaptation in Indo-Pacific humpback dolphin (Sousa chinensis).</title>
        <authorList>
            <person name="Ming Y."/>
            <person name="Jian J."/>
            <person name="Yu F."/>
            <person name="Yu X."/>
            <person name="Wang J."/>
            <person name="Liu W."/>
        </authorList>
    </citation>
    <scope>NUCLEOTIDE SEQUENCE [LARGE SCALE GENOMIC DNA]</scope>
    <source>
        <strain evidence="1">MY-2018</strain>
        <tissue evidence="1">Skin</tissue>
    </source>
</reference>
<dbReference type="AlphaFoldDB" id="A0A484GJN7"/>
<evidence type="ECO:0000313" key="2">
    <source>
        <dbReference type="Proteomes" id="UP000295264"/>
    </source>
</evidence>
<organism evidence="1 2">
    <name type="scientific">Sousa chinensis</name>
    <name type="common">Indo-pacific humpbacked dolphin</name>
    <name type="synonym">Steno chinensis</name>
    <dbReference type="NCBI Taxonomy" id="103600"/>
    <lineage>
        <taxon>Eukaryota</taxon>
        <taxon>Metazoa</taxon>
        <taxon>Chordata</taxon>
        <taxon>Craniata</taxon>
        <taxon>Vertebrata</taxon>
        <taxon>Euteleostomi</taxon>
        <taxon>Mammalia</taxon>
        <taxon>Eutheria</taxon>
        <taxon>Laurasiatheria</taxon>
        <taxon>Artiodactyla</taxon>
        <taxon>Whippomorpha</taxon>
        <taxon>Cetacea</taxon>
        <taxon>Odontoceti</taxon>
        <taxon>Delphinidae</taxon>
        <taxon>Sousa</taxon>
    </lineage>
</organism>
<feature type="non-terminal residue" evidence="1">
    <location>
        <position position="1"/>
    </location>
</feature>